<sequence>MIHPLLFEDSEGNKVAFKKNMAGEIAYFYYTNPKGVGFIAHSQKINIKPAFADIPQKSNYRSHIDNLHALNIMDAKAGNLFDSIRWAP</sequence>
<organism evidence="1 2">
    <name type="scientific">Peribacillus frigoritolerans</name>
    <dbReference type="NCBI Taxonomy" id="450367"/>
    <lineage>
        <taxon>Bacteria</taxon>
        <taxon>Bacillati</taxon>
        <taxon>Bacillota</taxon>
        <taxon>Bacilli</taxon>
        <taxon>Bacillales</taxon>
        <taxon>Bacillaceae</taxon>
        <taxon>Peribacillus</taxon>
    </lineage>
</organism>
<reference evidence="1" key="1">
    <citation type="submission" date="2023-07" db="EMBL/GenBank/DDBJ databases">
        <title>Murine gut Bacillus species.</title>
        <authorList>
            <person name="Gutman E."/>
            <person name="Hashuel R."/>
            <person name="Litvak Y."/>
        </authorList>
    </citation>
    <scope>NUCLEOTIDE SEQUENCE</scope>
    <source>
        <strain evidence="1">RU293</strain>
    </source>
</reference>
<comment type="caution">
    <text evidence="1">The sequence shown here is derived from an EMBL/GenBank/DDBJ whole genome shotgun (WGS) entry which is preliminary data.</text>
</comment>
<evidence type="ECO:0000313" key="1">
    <source>
        <dbReference type="EMBL" id="MDP1452826.1"/>
    </source>
</evidence>
<accession>A0AA90PE42</accession>
<dbReference type="EMBL" id="JAUUTW010000019">
    <property type="protein sequence ID" value="MDP1452826.1"/>
    <property type="molecule type" value="Genomic_DNA"/>
</dbReference>
<dbReference type="AlphaFoldDB" id="A0AA90PE42"/>
<evidence type="ECO:0000313" key="2">
    <source>
        <dbReference type="Proteomes" id="UP001178275"/>
    </source>
</evidence>
<proteinExistence type="predicted"/>
<name>A0AA90PE42_9BACI</name>
<dbReference type="RefSeq" id="WP_305162589.1">
    <property type="nucleotide sequence ID" value="NZ_JAUUTW010000019.1"/>
</dbReference>
<dbReference type="Proteomes" id="UP001178275">
    <property type="component" value="Unassembled WGS sequence"/>
</dbReference>
<protein>
    <submittedName>
        <fullName evidence="1">Uncharacterized protein</fullName>
    </submittedName>
</protein>
<gene>
    <name evidence="1" type="ORF">Q8G36_17615</name>
</gene>